<dbReference type="Gene3D" id="3.40.50.2300">
    <property type="match status" value="1"/>
</dbReference>
<evidence type="ECO:0000313" key="2">
    <source>
        <dbReference type="Proteomes" id="UP000238281"/>
    </source>
</evidence>
<name>A0A2S9T8F7_9BACT</name>
<dbReference type="SUPFAM" id="SSF52172">
    <property type="entry name" value="CheY-like"/>
    <property type="match status" value="1"/>
</dbReference>
<evidence type="ECO:0008006" key="3">
    <source>
        <dbReference type="Google" id="ProtNLM"/>
    </source>
</evidence>
<dbReference type="EMBL" id="NXGE01000002">
    <property type="protein sequence ID" value="PRM95083.1"/>
    <property type="molecule type" value="Genomic_DNA"/>
</dbReference>
<comment type="caution">
    <text evidence="1">The sequence shown here is derived from an EMBL/GenBank/DDBJ whole genome shotgun (WGS) entry which is preliminary data.</text>
</comment>
<evidence type="ECO:0000313" key="1">
    <source>
        <dbReference type="EMBL" id="PRM95083.1"/>
    </source>
</evidence>
<dbReference type="Proteomes" id="UP000238281">
    <property type="component" value="Unassembled WGS sequence"/>
</dbReference>
<gene>
    <name evidence="1" type="ORF">CJ673_05880</name>
</gene>
<proteinExistence type="predicted"/>
<dbReference type="InterPro" id="IPR011006">
    <property type="entry name" value="CheY-like_superfamily"/>
</dbReference>
<accession>A0A2S9T8F7</accession>
<dbReference type="RefSeq" id="WP_105915314.1">
    <property type="nucleotide sequence ID" value="NZ_NXGE01000002.1"/>
</dbReference>
<reference evidence="1 2" key="1">
    <citation type="submission" date="2017-09" db="EMBL/GenBank/DDBJ databases">
        <title>Reassesment of A. cryaerophilus.</title>
        <authorList>
            <person name="Perez-Cataluna A."/>
            <person name="Collado L."/>
            <person name="Salgado O."/>
            <person name="Lefinanco V."/>
            <person name="Figueras M.J."/>
        </authorList>
    </citation>
    <scope>NUCLEOTIDE SEQUENCE [LARGE SCALE GENOMIC DNA]</scope>
    <source>
        <strain evidence="1 2">LMG 10210</strain>
    </source>
</reference>
<organism evidence="1 2">
    <name type="scientific">Aliarcobacter cryaerophilus</name>
    <dbReference type="NCBI Taxonomy" id="28198"/>
    <lineage>
        <taxon>Bacteria</taxon>
        <taxon>Pseudomonadati</taxon>
        <taxon>Campylobacterota</taxon>
        <taxon>Epsilonproteobacteria</taxon>
        <taxon>Campylobacterales</taxon>
        <taxon>Arcobacteraceae</taxon>
        <taxon>Aliarcobacter</taxon>
    </lineage>
</organism>
<sequence>MNNILIANDTNDILRKIKKYVKDVDCEATIFESKSYQQTLKILLERKIDYLILDITMPTYEIAIHEDGGSFRRNAGIDILNKIKLIKIDVNVILLTRLELFYDSIDSKRYDFQTIKNMIETGIWPFCKSIVKFGDELNLDWQNEISKFIKG</sequence>
<protein>
    <recommendedName>
        <fullName evidence="3">Response regulator</fullName>
    </recommendedName>
</protein>
<dbReference type="AlphaFoldDB" id="A0A2S9T8F7"/>